<dbReference type="EC" id="4.2.-.-" evidence="4"/>
<keyword evidence="6" id="KW-0378">Hydrolase</keyword>
<evidence type="ECO:0000313" key="7">
    <source>
        <dbReference type="Proteomes" id="UP000539111"/>
    </source>
</evidence>
<dbReference type="EMBL" id="JACBZP010000001">
    <property type="protein sequence ID" value="NYI66060.1"/>
    <property type="molecule type" value="Genomic_DNA"/>
</dbReference>
<dbReference type="NCBIfam" id="TIGR00011">
    <property type="entry name" value="YbaK_EbsC"/>
    <property type="match status" value="1"/>
</dbReference>
<dbReference type="CDD" id="cd00002">
    <property type="entry name" value="YbaK_deacylase"/>
    <property type="match status" value="1"/>
</dbReference>
<evidence type="ECO:0000256" key="3">
    <source>
        <dbReference type="ARBA" id="ARBA00023239"/>
    </source>
</evidence>
<reference evidence="6 7" key="1">
    <citation type="submission" date="2020-07" db="EMBL/GenBank/DDBJ databases">
        <title>Sequencing the genomes of 1000 actinobacteria strains.</title>
        <authorList>
            <person name="Klenk H.-P."/>
        </authorList>
    </citation>
    <scope>NUCLEOTIDE SEQUENCE [LARGE SCALE GENOMIC DNA]</scope>
    <source>
        <strain evidence="6 7">DSM 26341</strain>
    </source>
</reference>
<evidence type="ECO:0000256" key="2">
    <source>
        <dbReference type="ARBA" id="ARBA00022917"/>
    </source>
</evidence>
<name>A0A7Z0A9J5_9MICO</name>
<evidence type="ECO:0000259" key="5">
    <source>
        <dbReference type="Pfam" id="PF04073"/>
    </source>
</evidence>
<comment type="caution">
    <text evidence="6">The sequence shown here is derived from an EMBL/GenBank/DDBJ whole genome shotgun (WGS) entry which is preliminary data.</text>
</comment>
<dbReference type="GO" id="GO:0006412">
    <property type="term" value="P:translation"/>
    <property type="evidence" value="ECO:0007669"/>
    <property type="project" value="UniProtKB-KW"/>
</dbReference>
<dbReference type="Pfam" id="PF04073">
    <property type="entry name" value="tRNA_edit"/>
    <property type="match status" value="1"/>
</dbReference>
<dbReference type="PANTHER" id="PTHR30411">
    <property type="entry name" value="CYTOPLASMIC PROTEIN"/>
    <property type="match status" value="1"/>
</dbReference>
<dbReference type="GO" id="GO:0016829">
    <property type="term" value="F:lyase activity"/>
    <property type="evidence" value="ECO:0007669"/>
    <property type="project" value="UniProtKB-KW"/>
</dbReference>
<proteinExistence type="inferred from homology"/>
<protein>
    <recommendedName>
        <fullName evidence="4">Cys-tRNA(Pro)/Cys-tRNA(Cys) deacylase</fullName>
        <ecNumber evidence="4">4.2.-.-</ecNumber>
    </recommendedName>
</protein>
<organism evidence="6 7">
    <name type="scientific">Spelaeicoccus albus</name>
    <dbReference type="NCBI Taxonomy" id="1280376"/>
    <lineage>
        <taxon>Bacteria</taxon>
        <taxon>Bacillati</taxon>
        <taxon>Actinomycetota</taxon>
        <taxon>Actinomycetes</taxon>
        <taxon>Micrococcales</taxon>
        <taxon>Brevibacteriaceae</taxon>
        <taxon>Spelaeicoccus</taxon>
    </lineage>
</organism>
<comment type="similarity">
    <text evidence="1 4">Belongs to the prolyl-tRNA editing family. YbaK/EbsC subfamily.</text>
</comment>
<dbReference type="InterPro" id="IPR036754">
    <property type="entry name" value="YbaK/aa-tRNA-synt-asso_dom_sf"/>
</dbReference>
<keyword evidence="7" id="KW-1185">Reference proteome</keyword>
<evidence type="ECO:0000256" key="1">
    <source>
        <dbReference type="ARBA" id="ARBA00009798"/>
    </source>
</evidence>
<dbReference type="SUPFAM" id="SSF55826">
    <property type="entry name" value="YbaK/ProRS associated domain"/>
    <property type="match status" value="1"/>
</dbReference>
<gene>
    <name evidence="6" type="ORF">BJY26_000366</name>
</gene>
<dbReference type="Gene3D" id="3.90.960.10">
    <property type="entry name" value="YbaK/aminoacyl-tRNA synthetase-associated domain"/>
    <property type="match status" value="1"/>
</dbReference>
<evidence type="ECO:0000313" key="6">
    <source>
        <dbReference type="EMBL" id="NYI66060.1"/>
    </source>
</evidence>
<dbReference type="PIRSF" id="PIRSF006181">
    <property type="entry name" value="EbsC_YbaK"/>
    <property type="match status" value="1"/>
</dbReference>
<dbReference type="AlphaFoldDB" id="A0A7Z0A9J5"/>
<dbReference type="Proteomes" id="UP000539111">
    <property type="component" value="Unassembled WGS sequence"/>
</dbReference>
<dbReference type="InterPro" id="IPR004369">
    <property type="entry name" value="Prolyl-tRNA_editing_YbaK/EbsC"/>
</dbReference>
<accession>A0A7Z0A9J5</accession>
<dbReference type="PANTHER" id="PTHR30411:SF0">
    <property type="entry name" value="CYS-TRNA(PRO)_CYS-TRNA(CYS) DEACYLASE YBAK"/>
    <property type="match status" value="1"/>
</dbReference>
<sequence>MNNNSSASKTHVGTPATRILEQIGVPYEIHAYTHDPAVRSFGAEASAKLGVEPHRVFKTLLIKVDDDLVVAILPVSSQLDLKALASAHGGKKAHLAGVAEAERRTGYVVGGMSPLGQRQTSPTVLDMSALDFQRILISGGRRGLDIELAPNDLVMLTNAHVARIARPD</sequence>
<dbReference type="InterPro" id="IPR007214">
    <property type="entry name" value="YbaK/aa-tRNA-synth-assoc-dom"/>
</dbReference>
<keyword evidence="2 4" id="KW-0648">Protein biosynthesis</keyword>
<keyword evidence="3 4" id="KW-0456">Lyase</keyword>
<dbReference type="RefSeq" id="WP_237248830.1">
    <property type="nucleotide sequence ID" value="NZ_JACBZP010000001.1"/>
</dbReference>
<dbReference type="GO" id="GO:0002161">
    <property type="term" value="F:aminoacyl-tRNA deacylase activity"/>
    <property type="evidence" value="ECO:0007669"/>
    <property type="project" value="InterPro"/>
</dbReference>
<evidence type="ECO:0000256" key="4">
    <source>
        <dbReference type="PIRNR" id="PIRNR006181"/>
    </source>
</evidence>
<feature type="domain" description="YbaK/aminoacyl-tRNA synthetase-associated" evidence="5">
    <location>
        <begin position="36"/>
        <end position="154"/>
    </location>
</feature>